<dbReference type="GO" id="GO:0030170">
    <property type="term" value="F:pyridoxal phosphate binding"/>
    <property type="evidence" value="ECO:0007669"/>
    <property type="project" value="InterPro"/>
</dbReference>
<dbReference type="Gene3D" id="3.90.1150.10">
    <property type="entry name" value="Aspartate Aminotransferase, domain 1"/>
    <property type="match status" value="1"/>
</dbReference>
<evidence type="ECO:0000259" key="1">
    <source>
        <dbReference type="Pfam" id="PF00155"/>
    </source>
</evidence>
<dbReference type="Proteomes" id="UP000544872">
    <property type="component" value="Unassembled WGS sequence"/>
</dbReference>
<dbReference type="SUPFAM" id="SSF53383">
    <property type="entry name" value="PLP-dependent transferases"/>
    <property type="match status" value="1"/>
</dbReference>
<dbReference type="RefSeq" id="WP_184264940.1">
    <property type="nucleotide sequence ID" value="NZ_JACIIX010000014.1"/>
</dbReference>
<dbReference type="PANTHER" id="PTHR43510:SF1">
    <property type="entry name" value="AMINOTRANSFERASE FUNCTION, HYPOTHETICAL (EUROFUNG)"/>
    <property type="match status" value="1"/>
</dbReference>
<dbReference type="PANTHER" id="PTHR43510">
    <property type="entry name" value="AMINOTRANSFERASE FUNCTION, HYPOTHETICAL (EUROFUNG)"/>
    <property type="match status" value="1"/>
</dbReference>
<gene>
    <name evidence="2" type="ORF">FHS48_003265</name>
</gene>
<feature type="domain" description="Aminotransferase class I/classII large" evidence="1">
    <location>
        <begin position="49"/>
        <end position="354"/>
    </location>
</feature>
<dbReference type="AlphaFoldDB" id="A0A7W9ZHY5"/>
<dbReference type="Pfam" id="PF00155">
    <property type="entry name" value="Aminotran_1_2"/>
    <property type="match status" value="1"/>
</dbReference>
<dbReference type="InterPro" id="IPR015424">
    <property type="entry name" value="PyrdxlP-dep_Trfase"/>
</dbReference>
<protein>
    <recommendedName>
        <fullName evidence="1">Aminotransferase class I/classII large domain-containing protein</fullName>
    </recommendedName>
</protein>
<proteinExistence type="predicted"/>
<dbReference type="InterPro" id="IPR004839">
    <property type="entry name" value="Aminotransferase_I/II_large"/>
</dbReference>
<evidence type="ECO:0000313" key="2">
    <source>
        <dbReference type="EMBL" id="MBB6211821.1"/>
    </source>
</evidence>
<dbReference type="CDD" id="cd00609">
    <property type="entry name" value="AAT_like"/>
    <property type="match status" value="1"/>
</dbReference>
<evidence type="ECO:0000313" key="3">
    <source>
        <dbReference type="Proteomes" id="UP000544872"/>
    </source>
</evidence>
<accession>A0A7W9ZHY5</accession>
<organism evidence="2 3">
    <name type="scientific">Novispirillum itersonii</name>
    <name type="common">Aquaspirillum itersonii</name>
    <dbReference type="NCBI Taxonomy" id="189"/>
    <lineage>
        <taxon>Bacteria</taxon>
        <taxon>Pseudomonadati</taxon>
        <taxon>Pseudomonadota</taxon>
        <taxon>Alphaproteobacteria</taxon>
        <taxon>Rhodospirillales</taxon>
        <taxon>Novispirillaceae</taxon>
        <taxon>Novispirillum</taxon>
    </lineage>
</organism>
<sequence>MRDFALEVHFSHWEFKARYHMTASDAESLSVADLLALAGPGAAESLLDGWLGYTEPKGSPDVLAAVAATYDTLSPSQILCFAGAEEGIYAAIRVLLTPQDHAIVVVPNYQAAETLPLEICAVTGVPLRAEEGWRLDLDAVRAAIRPNTRLMSINFPNNPTGAVPDRATFDALVDLCRQHGIWLFSDEVYRLLERDEARCLPQVADVYERGISLNVMSKAYGLPGLRIGWLACPDTALLDRIQRYKYYLSICNSAPSERLTVLALGVRDRILARNRALIADNLAELDRFFADYPGLFDWRHPDGGCIGYPKYLGRDGVETFCHDLLEEEGVLLLPSSIYRSELITAPEGHFRIGFGRKGIADGLTALRRFLDRRGNSVTPG</sequence>
<name>A0A7W9ZHY5_NOVIT</name>
<comment type="caution">
    <text evidence="2">The sequence shown here is derived from an EMBL/GenBank/DDBJ whole genome shotgun (WGS) entry which is preliminary data.</text>
</comment>
<keyword evidence="3" id="KW-1185">Reference proteome</keyword>
<dbReference type="InterPro" id="IPR015422">
    <property type="entry name" value="PyrdxlP-dep_Trfase_small"/>
</dbReference>
<reference evidence="2 3" key="1">
    <citation type="submission" date="2020-08" db="EMBL/GenBank/DDBJ databases">
        <title>Genomic Encyclopedia of Type Strains, Phase IV (KMG-IV): sequencing the most valuable type-strain genomes for metagenomic binning, comparative biology and taxonomic classification.</title>
        <authorList>
            <person name="Goeker M."/>
        </authorList>
    </citation>
    <scope>NUCLEOTIDE SEQUENCE [LARGE SCALE GENOMIC DNA]</scope>
    <source>
        <strain evidence="2 3">DSM 11590</strain>
    </source>
</reference>
<dbReference type="Gene3D" id="3.40.640.10">
    <property type="entry name" value="Type I PLP-dependent aspartate aminotransferase-like (Major domain)"/>
    <property type="match status" value="1"/>
</dbReference>
<dbReference type="InterPro" id="IPR015421">
    <property type="entry name" value="PyrdxlP-dep_Trfase_major"/>
</dbReference>
<dbReference type="EMBL" id="JACIIX010000014">
    <property type="protein sequence ID" value="MBB6211821.1"/>
    <property type="molecule type" value="Genomic_DNA"/>
</dbReference>